<keyword evidence="1 2" id="KW-0443">Lipid metabolism</keyword>
<dbReference type="InterPro" id="IPR016035">
    <property type="entry name" value="Acyl_Trfase/lysoPLipase"/>
</dbReference>
<evidence type="ECO:0000256" key="2">
    <source>
        <dbReference type="PROSITE-ProRule" id="PRU01161"/>
    </source>
</evidence>
<feature type="active site" description="Nucleophile" evidence="2">
    <location>
        <position position="59"/>
    </location>
</feature>
<dbReference type="SUPFAM" id="SSF52151">
    <property type="entry name" value="FabD/lysophospholipase-like"/>
    <property type="match status" value="1"/>
</dbReference>
<keyword evidence="2" id="KW-0442">Lipid degradation</keyword>
<dbReference type="AlphaFoldDB" id="A0A4R8USN4"/>
<keyword evidence="3" id="KW-0812">Transmembrane</keyword>
<feature type="transmembrane region" description="Helical" evidence="3">
    <location>
        <begin position="496"/>
        <end position="513"/>
    </location>
</feature>
<dbReference type="InterPro" id="IPR052580">
    <property type="entry name" value="Lipid_Hydrolase"/>
</dbReference>
<dbReference type="InterPro" id="IPR002641">
    <property type="entry name" value="PNPLA_dom"/>
</dbReference>
<feature type="transmembrane region" description="Helical" evidence="3">
    <location>
        <begin position="558"/>
        <end position="579"/>
    </location>
</feature>
<feature type="transmembrane region" description="Helical" evidence="3">
    <location>
        <begin position="591"/>
        <end position="611"/>
    </location>
</feature>
<feature type="short sequence motif" description="DGA/G" evidence="2">
    <location>
        <begin position="201"/>
        <end position="203"/>
    </location>
</feature>
<dbReference type="GO" id="GO:0016042">
    <property type="term" value="P:lipid catabolic process"/>
    <property type="evidence" value="ECO:0007669"/>
    <property type="project" value="UniProtKB-UniRule"/>
</dbReference>
<feature type="short sequence motif" description="GXSXG" evidence="2">
    <location>
        <begin position="57"/>
        <end position="61"/>
    </location>
</feature>
<organism evidence="5 6">
    <name type="scientific">Cryobacterium glaciale</name>
    <dbReference type="NCBI Taxonomy" id="1259145"/>
    <lineage>
        <taxon>Bacteria</taxon>
        <taxon>Bacillati</taxon>
        <taxon>Actinomycetota</taxon>
        <taxon>Actinomycetes</taxon>
        <taxon>Micrococcales</taxon>
        <taxon>Microbacteriaceae</taxon>
        <taxon>Cryobacterium</taxon>
    </lineage>
</organism>
<dbReference type="Gene3D" id="3.40.1090.10">
    <property type="entry name" value="Cytosolic phospholipase A2 catalytic domain"/>
    <property type="match status" value="2"/>
</dbReference>
<keyword evidence="3" id="KW-1133">Transmembrane helix</keyword>
<accession>A0A4R8USN4</accession>
<feature type="domain" description="PNPLA" evidence="4">
    <location>
        <begin position="26"/>
        <end position="214"/>
    </location>
</feature>
<feature type="transmembrane region" description="Helical" evidence="3">
    <location>
        <begin position="347"/>
        <end position="374"/>
    </location>
</feature>
<evidence type="ECO:0000259" key="4">
    <source>
        <dbReference type="PROSITE" id="PS51635"/>
    </source>
</evidence>
<evidence type="ECO:0000313" key="6">
    <source>
        <dbReference type="Proteomes" id="UP000298173"/>
    </source>
</evidence>
<dbReference type="Proteomes" id="UP000298173">
    <property type="component" value="Unassembled WGS sequence"/>
</dbReference>
<evidence type="ECO:0000256" key="1">
    <source>
        <dbReference type="ARBA" id="ARBA00023098"/>
    </source>
</evidence>
<dbReference type="RefSeq" id="WP_134504263.1">
    <property type="nucleotide sequence ID" value="NZ_SOEY01000030.1"/>
</dbReference>
<protein>
    <recommendedName>
        <fullName evidence="4">PNPLA domain-containing protein</fullName>
    </recommendedName>
</protein>
<dbReference type="EMBL" id="SOEY01000030">
    <property type="protein sequence ID" value="TFB69715.1"/>
    <property type="molecule type" value="Genomic_DNA"/>
</dbReference>
<feature type="active site" description="Proton acceptor" evidence="2">
    <location>
        <position position="201"/>
    </location>
</feature>
<dbReference type="PANTHER" id="PTHR46394:SF1">
    <property type="entry name" value="PNPLA DOMAIN-CONTAINING PROTEIN"/>
    <property type="match status" value="1"/>
</dbReference>
<keyword evidence="6" id="KW-1185">Reference proteome</keyword>
<name>A0A4R8USN4_9MICO</name>
<gene>
    <name evidence="5" type="ORF">E3O06_15470</name>
</gene>
<feature type="short sequence motif" description="GXGXXG" evidence="2">
    <location>
        <begin position="30"/>
        <end position="35"/>
    </location>
</feature>
<comment type="caution">
    <text evidence="5">The sequence shown here is derived from an EMBL/GenBank/DDBJ whole genome shotgun (WGS) entry which is preliminary data.</text>
</comment>
<evidence type="ECO:0000313" key="5">
    <source>
        <dbReference type="EMBL" id="TFB69715.1"/>
    </source>
</evidence>
<dbReference type="PANTHER" id="PTHR46394">
    <property type="entry name" value="ANNEXIN"/>
    <property type="match status" value="1"/>
</dbReference>
<dbReference type="OrthoDB" id="9807112at2"/>
<reference evidence="5 6" key="1">
    <citation type="submission" date="2019-03" db="EMBL/GenBank/DDBJ databases">
        <title>Genomics of glacier-inhabiting Cryobacterium strains.</title>
        <authorList>
            <person name="Liu Q."/>
            <person name="Xin Y.-H."/>
        </authorList>
    </citation>
    <scope>NUCLEOTIDE SEQUENCE [LARGE SCALE GENOMIC DNA]</scope>
    <source>
        <strain evidence="5 6">HLT2-23</strain>
    </source>
</reference>
<keyword evidence="3" id="KW-0472">Membrane</keyword>
<proteinExistence type="predicted"/>
<feature type="transmembrane region" description="Helical" evidence="3">
    <location>
        <begin position="301"/>
        <end position="327"/>
    </location>
</feature>
<keyword evidence="2" id="KW-0378">Hydrolase</keyword>
<dbReference type="Pfam" id="PF01734">
    <property type="entry name" value="Patatin"/>
    <property type="match status" value="1"/>
</dbReference>
<sequence>MVAHTTLLAPDLKPFTYPPLDRLVSGIFKGGGAKGIVYCGALHELRARGVWFDSVAGSSAGAITAALIASGHDPMEITILVPNGLSSLKKNFLTWMGNVDRGLFKTEKLRDWLDGAMRAKLGMDESEPLTFAALAIRSSIELNVVAMDLALREPIVFNASITPDLLIAEAVVASSAIPVVLPTRRILVGDGHDMAIHRLVDGGTWANYPSFVYQDTSFRAYFGLASVPDRATLGFVVERTEFSPGAALKTLDNHSYIDGTIQWPPPPPPISTPAKSYRQTSPRFSRFDQGSARRMGATGALLTWAALRWIVGVGGVSVIAVSLLFWWADVVVEEAANPPQYMPLQSAILVVSFFGVLVGLIACVCVVAITIRLLPEAIESGLPSILAATSVGPAVPRWVGHDPHDPVLRLSSPLGITTAKFKTSILSQRLAVLVAAEQASAQLDLLYPDSRALSVPAMEDLLPVLDSPRFATYPEQYVVATSAVTLSRRWQQTGRLYLMLILIWGSPAVFFFWLSPSFFWLTIGLGLVLALTLANRLLRGRMRNQSLLSRHPDTRKWAGSLVASIFCLTLACLIAIGVYSDEASWSSQSDALVFLNSATAVLLLIGAGRLASVFSRVSANLAARRYYSEIHSDRGVSVRRSGSPTDEPVF</sequence>
<evidence type="ECO:0000256" key="3">
    <source>
        <dbReference type="SAM" id="Phobius"/>
    </source>
</evidence>
<dbReference type="PROSITE" id="PS51635">
    <property type="entry name" value="PNPLA"/>
    <property type="match status" value="1"/>
</dbReference>
<dbReference type="GO" id="GO:0016787">
    <property type="term" value="F:hydrolase activity"/>
    <property type="evidence" value="ECO:0007669"/>
    <property type="project" value="UniProtKB-UniRule"/>
</dbReference>
<feature type="transmembrane region" description="Helical" evidence="3">
    <location>
        <begin position="519"/>
        <end position="538"/>
    </location>
</feature>